<evidence type="ECO:0000256" key="2">
    <source>
        <dbReference type="PROSITE-ProRule" id="PRU00504"/>
    </source>
</evidence>
<proteinExistence type="predicted"/>
<reference evidence="4" key="1">
    <citation type="submission" date="2025-08" db="UniProtKB">
        <authorList>
            <consortium name="RefSeq"/>
        </authorList>
    </citation>
    <scope>IDENTIFICATION</scope>
</reference>
<dbReference type="PANTHER" id="PTHR24104">
    <property type="entry name" value="E3 UBIQUITIN-PROTEIN LIGASE NHLRC1-RELATED"/>
    <property type="match status" value="1"/>
</dbReference>
<protein>
    <submittedName>
        <fullName evidence="4">Tripartite motif-containing protein 2-like isoform X1</fullName>
    </submittedName>
</protein>
<dbReference type="InterPro" id="IPR001258">
    <property type="entry name" value="NHL_repeat"/>
</dbReference>
<evidence type="ECO:0000313" key="3">
    <source>
        <dbReference type="Proteomes" id="UP000515154"/>
    </source>
</evidence>
<dbReference type="Gene3D" id="2.120.10.30">
    <property type="entry name" value="TolB, C-terminal domain"/>
    <property type="match status" value="2"/>
</dbReference>
<keyword evidence="3" id="KW-1185">Reference proteome</keyword>
<name>A0A6P7T5I5_9MOLL</name>
<dbReference type="PANTHER" id="PTHR24104:SF47">
    <property type="entry name" value="E3 UBIQUITIN-PROTEIN LIGASE NHLRC1"/>
    <property type="match status" value="1"/>
</dbReference>
<dbReference type="CDD" id="cd05819">
    <property type="entry name" value="NHL"/>
    <property type="match status" value="1"/>
</dbReference>
<feature type="repeat" description="NHL" evidence="2">
    <location>
        <begin position="328"/>
        <end position="371"/>
    </location>
</feature>
<dbReference type="SUPFAM" id="SSF101898">
    <property type="entry name" value="NHL repeat"/>
    <property type="match status" value="1"/>
</dbReference>
<evidence type="ECO:0000256" key="1">
    <source>
        <dbReference type="ARBA" id="ARBA00022737"/>
    </source>
</evidence>
<keyword evidence="1" id="KW-0677">Repeat</keyword>
<dbReference type="GO" id="GO:0000209">
    <property type="term" value="P:protein polyubiquitination"/>
    <property type="evidence" value="ECO:0007669"/>
    <property type="project" value="TreeGrafter"/>
</dbReference>
<feature type="repeat" description="NHL" evidence="2">
    <location>
        <begin position="294"/>
        <end position="324"/>
    </location>
</feature>
<accession>A0A6P7T5I5</accession>
<dbReference type="Proteomes" id="UP000515154">
    <property type="component" value="Linkage group LG15"/>
</dbReference>
<dbReference type="InterPro" id="IPR050952">
    <property type="entry name" value="TRIM-NHL_E3_ligases"/>
</dbReference>
<dbReference type="KEGG" id="osn:115219643"/>
<dbReference type="InterPro" id="IPR011042">
    <property type="entry name" value="6-blade_b-propeller_TolB-like"/>
</dbReference>
<gene>
    <name evidence="4" type="primary">LOC115219643</name>
</gene>
<dbReference type="GO" id="GO:0061630">
    <property type="term" value="F:ubiquitin protein ligase activity"/>
    <property type="evidence" value="ECO:0007669"/>
    <property type="project" value="TreeGrafter"/>
</dbReference>
<sequence length="431" mass="48777">MVGSSFSCTRFDVIAAWTTEGAETCCSVDQKNPDIPWLHQCCLESLRIGYDTKGISLENLNRLANPDVERSQELSRLKSNSDDKLYNRKCLLLKYNKETESTMPVSKTERKNVKFFEQLRISRPEGKAYDNTLFQYDEDYSNLKNAVGLWRFGKKGRELGHLGDVTDVKYVGNNVLLLTDMFNNRLQTLDTNGKLLNTCDLENIYPVCATLTKERQVVLTSHVQKCIMLLSKEGTLMNMYRQGSFTSPFGISEDPFSGYFAVTDQQGNSLTLLDKQFNIVLEINPTNDKSNCSFRCPRHVIFSPTGLIFVADSGNHSLKAFDKNGILVTNIGTYGRDAGYLRSPYGICIDHSGNVLIADHYNDRVACFDQRGQWIREALSSCHRLRHPQGLALTSDNKLCVSHGERKATEIAFFDITKANEIEQTFQSERL</sequence>
<evidence type="ECO:0000313" key="4">
    <source>
        <dbReference type="RefSeq" id="XP_029645665.1"/>
    </source>
</evidence>
<dbReference type="GO" id="GO:0043161">
    <property type="term" value="P:proteasome-mediated ubiquitin-dependent protein catabolic process"/>
    <property type="evidence" value="ECO:0007669"/>
    <property type="project" value="TreeGrafter"/>
</dbReference>
<dbReference type="PROSITE" id="PS51125">
    <property type="entry name" value="NHL"/>
    <property type="match status" value="2"/>
</dbReference>
<dbReference type="AlphaFoldDB" id="A0A6P7T5I5"/>
<organism evidence="3 4">
    <name type="scientific">Octopus sinensis</name>
    <name type="common">East Asian common octopus</name>
    <dbReference type="NCBI Taxonomy" id="2607531"/>
    <lineage>
        <taxon>Eukaryota</taxon>
        <taxon>Metazoa</taxon>
        <taxon>Spiralia</taxon>
        <taxon>Lophotrochozoa</taxon>
        <taxon>Mollusca</taxon>
        <taxon>Cephalopoda</taxon>
        <taxon>Coleoidea</taxon>
        <taxon>Octopodiformes</taxon>
        <taxon>Octopoda</taxon>
        <taxon>Incirrata</taxon>
        <taxon>Octopodidae</taxon>
        <taxon>Octopus</taxon>
    </lineage>
</organism>
<dbReference type="RefSeq" id="XP_029645665.1">
    <property type="nucleotide sequence ID" value="XM_029789805.2"/>
</dbReference>